<dbReference type="GO" id="GO:0008081">
    <property type="term" value="F:phosphoric diester hydrolase activity"/>
    <property type="evidence" value="ECO:0007669"/>
    <property type="project" value="TreeGrafter"/>
</dbReference>
<dbReference type="NCBIfam" id="TIGR00587">
    <property type="entry name" value="nfo"/>
    <property type="match status" value="1"/>
</dbReference>
<keyword evidence="8" id="KW-0234">DNA repair</keyword>
<protein>
    <recommendedName>
        <fullName evidence="3">Apurinic-apyrimidinic endonuclease 1</fullName>
    </recommendedName>
</protein>
<evidence type="ECO:0000256" key="3">
    <source>
        <dbReference type="ARBA" id="ARBA00021759"/>
    </source>
</evidence>
<dbReference type="GO" id="GO:0005634">
    <property type="term" value="C:nucleus"/>
    <property type="evidence" value="ECO:0007669"/>
    <property type="project" value="TreeGrafter"/>
</dbReference>
<dbReference type="GO" id="GO:0008270">
    <property type="term" value="F:zinc ion binding"/>
    <property type="evidence" value="ECO:0007669"/>
    <property type="project" value="InterPro"/>
</dbReference>
<evidence type="ECO:0000313" key="12">
    <source>
        <dbReference type="Proteomes" id="UP000398389"/>
    </source>
</evidence>
<dbReference type="Gene3D" id="3.20.20.150">
    <property type="entry name" value="Divalent-metal-dependent TIM barrel enzymes"/>
    <property type="match status" value="1"/>
</dbReference>
<dbReference type="RefSeq" id="XP_031853772.1">
    <property type="nucleotide sequence ID" value="XM_031997881.1"/>
</dbReference>
<evidence type="ECO:0000256" key="6">
    <source>
        <dbReference type="ARBA" id="ARBA00022801"/>
    </source>
</evidence>
<dbReference type="NCBIfam" id="NF002199">
    <property type="entry name" value="PRK01060.1-4"/>
    <property type="match status" value="1"/>
</dbReference>
<dbReference type="AlphaFoldDB" id="A0A5E8BL55"/>
<comment type="cofactor">
    <cofactor evidence="1">
        <name>Zn(2+)</name>
        <dbReference type="ChEBI" id="CHEBI:29105"/>
    </cofactor>
</comment>
<gene>
    <name evidence="11" type="ORF">SAPINGB_P003163</name>
</gene>
<reference evidence="11 12" key="1">
    <citation type="submission" date="2019-09" db="EMBL/GenBank/DDBJ databases">
        <authorList>
            <person name="Brejova B."/>
        </authorList>
    </citation>
    <scope>NUCLEOTIDE SEQUENCE [LARGE SCALE GENOMIC DNA]</scope>
</reference>
<feature type="domain" description="Xylose isomerase-like TIM barrel" evidence="10">
    <location>
        <begin position="47"/>
        <end position="303"/>
    </location>
</feature>
<evidence type="ECO:0000256" key="7">
    <source>
        <dbReference type="ARBA" id="ARBA00022833"/>
    </source>
</evidence>
<evidence type="ECO:0000256" key="5">
    <source>
        <dbReference type="ARBA" id="ARBA00022763"/>
    </source>
</evidence>
<keyword evidence="5" id="KW-0227">DNA damage</keyword>
<dbReference type="HAMAP" id="MF_00152">
    <property type="entry name" value="Nfo"/>
    <property type="match status" value="1"/>
</dbReference>
<dbReference type="GO" id="GO:0003906">
    <property type="term" value="F:DNA-(apurinic or apyrimidinic site) endonuclease activity"/>
    <property type="evidence" value="ECO:0007669"/>
    <property type="project" value="TreeGrafter"/>
</dbReference>
<dbReference type="InterPro" id="IPR018246">
    <property type="entry name" value="AP_endonuc_F2_Zn_BS"/>
</dbReference>
<evidence type="ECO:0000256" key="2">
    <source>
        <dbReference type="ARBA" id="ARBA00005340"/>
    </source>
</evidence>
<keyword evidence="7" id="KW-0862">Zinc</keyword>
<dbReference type="PROSITE" id="PS00729">
    <property type="entry name" value="AP_NUCLEASE_F2_1"/>
    <property type="match status" value="1"/>
</dbReference>
<accession>A0A5E8BL55</accession>
<evidence type="ECO:0000313" key="11">
    <source>
        <dbReference type="EMBL" id="VVT51639.1"/>
    </source>
</evidence>
<dbReference type="PANTHER" id="PTHR21445">
    <property type="entry name" value="ENDONUCLEASE IV ENDODEOXYRIBONUCLEASE IV"/>
    <property type="match status" value="1"/>
</dbReference>
<evidence type="ECO:0000259" key="10">
    <source>
        <dbReference type="Pfam" id="PF01261"/>
    </source>
</evidence>
<keyword evidence="12" id="KW-1185">Reference proteome</keyword>
<dbReference type="InterPro" id="IPR001719">
    <property type="entry name" value="AP_endonuc_2"/>
</dbReference>
<dbReference type="InterPro" id="IPR013022">
    <property type="entry name" value="Xyl_isomerase-like_TIM-brl"/>
</dbReference>
<dbReference type="GeneID" id="43581981"/>
<evidence type="ECO:0000256" key="1">
    <source>
        <dbReference type="ARBA" id="ARBA00001947"/>
    </source>
</evidence>
<dbReference type="PROSITE" id="PS51432">
    <property type="entry name" value="AP_NUCLEASE_F2_4"/>
    <property type="match status" value="1"/>
</dbReference>
<feature type="compositionally biased region" description="Basic residues" evidence="9">
    <location>
        <begin position="375"/>
        <end position="384"/>
    </location>
</feature>
<evidence type="ECO:0000256" key="8">
    <source>
        <dbReference type="ARBA" id="ARBA00023204"/>
    </source>
</evidence>
<dbReference type="PROSITE" id="PS00730">
    <property type="entry name" value="AP_NUCLEASE_F2_2"/>
    <property type="match status" value="1"/>
</dbReference>
<evidence type="ECO:0000256" key="4">
    <source>
        <dbReference type="ARBA" id="ARBA00022723"/>
    </source>
</evidence>
<feature type="compositionally biased region" description="Basic and acidic residues" evidence="9">
    <location>
        <begin position="332"/>
        <end position="360"/>
    </location>
</feature>
<dbReference type="EMBL" id="CABVLU010000002">
    <property type="protein sequence ID" value="VVT51639.1"/>
    <property type="molecule type" value="Genomic_DNA"/>
</dbReference>
<dbReference type="GO" id="GO:0003677">
    <property type="term" value="F:DNA binding"/>
    <property type="evidence" value="ECO:0007669"/>
    <property type="project" value="InterPro"/>
</dbReference>
<dbReference type="SUPFAM" id="SSF51658">
    <property type="entry name" value="Xylose isomerase-like"/>
    <property type="match status" value="1"/>
</dbReference>
<dbReference type="SMART" id="SM00518">
    <property type="entry name" value="AP2Ec"/>
    <property type="match status" value="1"/>
</dbReference>
<organism evidence="11 12">
    <name type="scientific">Magnusiomyces paraingens</name>
    <dbReference type="NCBI Taxonomy" id="2606893"/>
    <lineage>
        <taxon>Eukaryota</taxon>
        <taxon>Fungi</taxon>
        <taxon>Dikarya</taxon>
        <taxon>Ascomycota</taxon>
        <taxon>Saccharomycotina</taxon>
        <taxon>Dipodascomycetes</taxon>
        <taxon>Dipodascales</taxon>
        <taxon>Dipodascaceae</taxon>
        <taxon>Magnusiomyces</taxon>
    </lineage>
</organism>
<dbReference type="PROSITE" id="PS00731">
    <property type="entry name" value="AP_NUCLEASE_F2_3"/>
    <property type="match status" value="1"/>
</dbReference>
<dbReference type="Pfam" id="PF01261">
    <property type="entry name" value="AP_endonuc_2"/>
    <property type="match status" value="1"/>
</dbReference>
<name>A0A5E8BL55_9ASCO</name>
<dbReference type="OrthoDB" id="7663182at2759"/>
<dbReference type="PANTHER" id="PTHR21445:SF0">
    <property type="entry name" value="APURINIC-APYRIMIDINIC ENDONUCLEASE"/>
    <property type="match status" value="1"/>
</dbReference>
<dbReference type="GO" id="GO:0006284">
    <property type="term" value="P:base-excision repair"/>
    <property type="evidence" value="ECO:0007669"/>
    <property type="project" value="TreeGrafter"/>
</dbReference>
<dbReference type="InterPro" id="IPR036237">
    <property type="entry name" value="Xyl_isomerase-like_sf"/>
</dbReference>
<keyword evidence="6" id="KW-0378">Hydrolase</keyword>
<dbReference type="Proteomes" id="UP000398389">
    <property type="component" value="Unassembled WGS sequence"/>
</dbReference>
<dbReference type="CDD" id="cd00019">
    <property type="entry name" value="AP2Ec"/>
    <property type="match status" value="1"/>
</dbReference>
<dbReference type="FunFam" id="3.20.20.150:FF:000001">
    <property type="entry name" value="Probable endonuclease 4"/>
    <property type="match status" value="1"/>
</dbReference>
<feature type="region of interest" description="Disordered" evidence="9">
    <location>
        <begin position="332"/>
        <end position="390"/>
    </location>
</feature>
<keyword evidence="4" id="KW-0479">Metal-binding</keyword>
<sequence>MPVRKAATTVSKKSSGSVNHFPRTSGLKYYVGAHISTAGGVENAIPNALKLGCNAFAFFPKNQRRWSSAPYKKENIDGFHSNCSHDHFNAKKELLPHGSYLINLGNPDAAKRKQSQESFEDDLTRCEQLGVGLYNLHPGSAVGGADKNATIKHIASGINKGIAATKFIKVVLENMAGHGHIIGSNLQDLADIIELVKDKSRIGVCIDTCHTFAAGYDIRNQKTFDEFWTKFDEIVGYQYLAGIHLNDSKAPLGSKRDLHQNIGLGFLGLETFRLIMNKEELQGIPMILETPIPNEEKVNKGLEADIRGEEVKLLEWLIGKDVDDKEVIEKSEELQNKGERERKEHQEKFDKKKEKEEASLSKKRKNTVDLDFFAPKKRGSTKKAKKEESE</sequence>
<evidence type="ECO:0000256" key="9">
    <source>
        <dbReference type="SAM" id="MobiDB-lite"/>
    </source>
</evidence>
<comment type="similarity">
    <text evidence="2">Belongs to the AP endonuclease 2 family.</text>
</comment>
<proteinExistence type="inferred from homology"/>
<dbReference type="GO" id="GO:0005739">
    <property type="term" value="C:mitochondrion"/>
    <property type="evidence" value="ECO:0007669"/>
    <property type="project" value="TreeGrafter"/>
</dbReference>